<evidence type="ECO:0000256" key="7">
    <source>
        <dbReference type="ARBA" id="ARBA00023136"/>
    </source>
</evidence>
<proteinExistence type="inferred from homology"/>
<dbReference type="PANTHER" id="PTHR12289:SF41">
    <property type="entry name" value="FAILED AXON CONNECTIONS-RELATED"/>
    <property type="match status" value="1"/>
</dbReference>
<evidence type="ECO:0000256" key="1">
    <source>
        <dbReference type="ARBA" id="ARBA00004294"/>
    </source>
</evidence>
<comment type="subcellular location">
    <subcellularLocation>
        <location evidence="1">Mitochondrion outer membrane</location>
    </subcellularLocation>
</comment>
<feature type="transmembrane region" description="Helical" evidence="9">
    <location>
        <begin position="268"/>
        <end position="294"/>
    </location>
</feature>
<evidence type="ECO:0000313" key="12">
    <source>
        <dbReference type="EMBL" id="CRK91635.1"/>
    </source>
</evidence>
<comment type="similarity">
    <text evidence="2">Belongs to the metaxin family.</text>
</comment>
<organism evidence="12 13">
    <name type="scientific">Clunio marinus</name>
    <dbReference type="NCBI Taxonomy" id="568069"/>
    <lineage>
        <taxon>Eukaryota</taxon>
        <taxon>Metazoa</taxon>
        <taxon>Ecdysozoa</taxon>
        <taxon>Arthropoda</taxon>
        <taxon>Hexapoda</taxon>
        <taxon>Insecta</taxon>
        <taxon>Pterygota</taxon>
        <taxon>Neoptera</taxon>
        <taxon>Endopterygota</taxon>
        <taxon>Diptera</taxon>
        <taxon>Nematocera</taxon>
        <taxon>Chironomoidea</taxon>
        <taxon>Chironomidae</taxon>
        <taxon>Clunio</taxon>
    </lineage>
</organism>
<keyword evidence="13" id="KW-1185">Reference proteome</keyword>
<dbReference type="STRING" id="568069.A0A1J1HUF6"/>
<evidence type="ECO:0000259" key="10">
    <source>
        <dbReference type="Pfam" id="PF10568"/>
    </source>
</evidence>
<name>A0A1J1HUF6_9DIPT</name>
<dbReference type="InterPro" id="IPR036282">
    <property type="entry name" value="Glutathione-S-Trfase_C_sf"/>
</dbReference>
<sequence length="313" mass="36155">MKLFVYKGEFGLPSIDFECLRVLTYFKLTDLNVEIDYSCSPFHSDTGFLPYLIDEDRKYCGYDKIISHLQKEKGYTLITSAPQLSYLSENLYPFFMYQLFGNPQNVDDTRALYAMRTPFPFNFYYPGKYIRRTGEVCQAVSTFSLEDPIDQHDTAEMNFKAKKCLNWISEKLGNNEFFLNGVPSEIDATIYAYLAVIIRYQLPNNQLQAHAKQCENLVRYVNNITKKCFKDSELFESPKAKEKTKKQEQNVFTGEEDEDPPSVVRRRYILSGLVATTAMISYAFLSGIFSISLADHAVDSFSFDDTNMKDDDE</sequence>
<dbReference type="SUPFAM" id="SSF47616">
    <property type="entry name" value="GST C-terminal domain-like"/>
    <property type="match status" value="1"/>
</dbReference>
<dbReference type="GO" id="GO:0015031">
    <property type="term" value="P:protein transport"/>
    <property type="evidence" value="ECO:0007669"/>
    <property type="project" value="UniProtKB-KW"/>
</dbReference>
<gene>
    <name evidence="12" type="primary">putative Metaxin-1 homolog</name>
    <name evidence="12" type="ORF">CLUMA_CG005287</name>
</gene>
<protein>
    <submittedName>
        <fullName evidence="12">CLUMA_CG005287, isoform A</fullName>
    </submittedName>
</protein>
<dbReference type="EMBL" id="CVRI01000021">
    <property type="protein sequence ID" value="CRK91635.1"/>
    <property type="molecule type" value="Genomic_DNA"/>
</dbReference>
<dbReference type="InterPro" id="IPR019564">
    <property type="entry name" value="Sam37/metaxin_N"/>
</dbReference>
<dbReference type="Proteomes" id="UP000183832">
    <property type="component" value="Unassembled WGS sequence"/>
</dbReference>
<keyword evidence="9" id="KW-0812">Transmembrane</keyword>
<dbReference type="Pfam" id="PF17171">
    <property type="entry name" value="GST_C_6"/>
    <property type="match status" value="1"/>
</dbReference>
<keyword evidence="7 9" id="KW-0472">Membrane</keyword>
<evidence type="ECO:0000256" key="3">
    <source>
        <dbReference type="ARBA" id="ARBA00022448"/>
    </source>
</evidence>
<evidence type="ECO:0000256" key="6">
    <source>
        <dbReference type="ARBA" id="ARBA00023128"/>
    </source>
</evidence>
<feature type="region of interest" description="Disordered" evidence="8">
    <location>
        <begin position="239"/>
        <end position="259"/>
    </location>
</feature>
<dbReference type="InterPro" id="IPR050931">
    <property type="entry name" value="Mito_Protein_Transport_Metaxin"/>
</dbReference>
<feature type="domain" description="Metaxin glutathione S-transferase" evidence="11">
    <location>
        <begin position="161"/>
        <end position="224"/>
    </location>
</feature>
<feature type="compositionally biased region" description="Basic and acidic residues" evidence="8">
    <location>
        <begin position="239"/>
        <end position="248"/>
    </location>
</feature>
<dbReference type="Pfam" id="PF10568">
    <property type="entry name" value="Tom37"/>
    <property type="match status" value="1"/>
</dbReference>
<evidence type="ECO:0000256" key="4">
    <source>
        <dbReference type="ARBA" id="ARBA00022787"/>
    </source>
</evidence>
<evidence type="ECO:0000256" key="2">
    <source>
        <dbReference type="ARBA" id="ARBA00009170"/>
    </source>
</evidence>
<evidence type="ECO:0000313" key="13">
    <source>
        <dbReference type="Proteomes" id="UP000183832"/>
    </source>
</evidence>
<dbReference type="CDD" id="cd03078">
    <property type="entry name" value="GST_N_Metaxin1_like"/>
    <property type="match status" value="1"/>
</dbReference>
<keyword evidence="9" id="KW-1133">Transmembrane helix</keyword>
<evidence type="ECO:0000259" key="11">
    <source>
        <dbReference type="Pfam" id="PF17171"/>
    </source>
</evidence>
<feature type="domain" description="Mitochondrial outer membrane transport complex Sam37/metaxin N-terminal" evidence="10">
    <location>
        <begin position="19"/>
        <end position="129"/>
    </location>
</feature>
<evidence type="ECO:0000256" key="9">
    <source>
        <dbReference type="SAM" id="Phobius"/>
    </source>
</evidence>
<keyword evidence="5" id="KW-0653">Protein transport</keyword>
<reference evidence="12 13" key="1">
    <citation type="submission" date="2015-04" db="EMBL/GenBank/DDBJ databases">
        <authorList>
            <person name="Syromyatnikov M.Y."/>
            <person name="Popov V.N."/>
        </authorList>
    </citation>
    <scope>NUCLEOTIDE SEQUENCE [LARGE SCALE GENOMIC DNA]</scope>
</reference>
<keyword evidence="3" id="KW-0813">Transport</keyword>
<dbReference type="GO" id="GO:0007005">
    <property type="term" value="P:mitochondrion organization"/>
    <property type="evidence" value="ECO:0007669"/>
    <property type="project" value="TreeGrafter"/>
</dbReference>
<dbReference type="GO" id="GO:0001401">
    <property type="term" value="C:SAM complex"/>
    <property type="evidence" value="ECO:0007669"/>
    <property type="project" value="InterPro"/>
</dbReference>
<dbReference type="PANTHER" id="PTHR12289">
    <property type="entry name" value="METAXIN RELATED"/>
    <property type="match status" value="1"/>
</dbReference>
<evidence type="ECO:0000256" key="5">
    <source>
        <dbReference type="ARBA" id="ARBA00022927"/>
    </source>
</evidence>
<keyword evidence="4" id="KW-1000">Mitochondrion outer membrane</keyword>
<dbReference type="AlphaFoldDB" id="A0A1J1HUF6"/>
<evidence type="ECO:0000256" key="8">
    <source>
        <dbReference type="SAM" id="MobiDB-lite"/>
    </source>
</evidence>
<keyword evidence="6" id="KW-0496">Mitochondrion</keyword>
<dbReference type="OrthoDB" id="5835136at2759"/>
<dbReference type="InterPro" id="IPR033468">
    <property type="entry name" value="Metaxin_GST"/>
</dbReference>
<accession>A0A1J1HUF6</accession>